<reference evidence="2" key="1">
    <citation type="submission" date="2018-08" db="EMBL/GenBank/DDBJ databases">
        <title>Mucilaginibacter sp. MYSH2.</title>
        <authorList>
            <person name="Seo T."/>
        </authorList>
    </citation>
    <scope>NUCLEOTIDE SEQUENCE [LARGE SCALE GENOMIC DNA]</scope>
    <source>
        <strain evidence="2">KIRAN</strain>
    </source>
</reference>
<evidence type="ECO:0000313" key="1">
    <source>
        <dbReference type="EMBL" id="RIJ41857.1"/>
    </source>
</evidence>
<name>A0A399SIZ7_9BACT</name>
<proteinExistence type="predicted"/>
<dbReference type="EMBL" id="QWGE01000002">
    <property type="protein sequence ID" value="RIJ41857.1"/>
    <property type="molecule type" value="Genomic_DNA"/>
</dbReference>
<evidence type="ECO:0000313" key="2">
    <source>
        <dbReference type="Proteomes" id="UP000266005"/>
    </source>
</evidence>
<comment type="caution">
    <text evidence="1">The sequence shown here is derived from an EMBL/GenBank/DDBJ whole genome shotgun (WGS) entry which is preliminary data.</text>
</comment>
<dbReference type="Proteomes" id="UP000266005">
    <property type="component" value="Unassembled WGS sequence"/>
</dbReference>
<keyword evidence="2" id="KW-1185">Reference proteome</keyword>
<evidence type="ECO:0008006" key="3">
    <source>
        <dbReference type="Google" id="ProtNLM"/>
    </source>
</evidence>
<protein>
    <recommendedName>
        <fullName evidence="3">STAS/SEC14 domain-containing protein</fullName>
    </recommendedName>
</protein>
<accession>A0A399SIZ7</accession>
<organism evidence="1 2">
    <name type="scientific">Pontibacter oryzae</name>
    <dbReference type="NCBI Taxonomy" id="2304593"/>
    <lineage>
        <taxon>Bacteria</taxon>
        <taxon>Pseudomonadati</taxon>
        <taxon>Bacteroidota</taxon>
        <taxon>Cytophagia</taxon>
        <taxon>Cytophagales</taxon>
        <taxon>Hymenobacteraceae</taxon>
        <taxon>Pontibacter</taxon>
    </lineage>
</organism>
<sequence>MVLFKTSKVSIYFNRPANLLQITWIQKPCMAEFKAAYLSALYFVETQPCIRLFYTDQILIGAFDAQQEGWLVQEFYPKVQHIITEDIWAAVVFSEDHFKAIVSNYKVPSALPVQRFIHFNYFTNRQEAELWLKEMKKGQNLLVAMPGSDL</sequence>
<gene>
    <name evidence="1" type="ORF">D1627_07550</name>
</gene>
<dbReference type="AlphaFoldDB" id="A0A399SIZ7"/>